<evidence type="ECO:0000256" key="12">
    <source>
        <dbReference type="ARBA" id="ARBA00056546"/>
    </source>
</evidence>
<dbReference type="PANTHER" id="PTHR11941:SF27">
    <property type="entry name" value="ETHYLMALONYL-COA DECARBOXYLASE"/>
    <property type="match status" value="1"/>
</dbReference>
<evidence type="ECO:0000256" key="11">
    <source>
        <dbReference type="ARBA" id="ARBA00047446"/>
    </source>
</evidence>
<dbReference type="PANTHER" id="PTHR11941">
    <property type="entry name" value="ENOYL-COA HYDRATASE-RELATED"/>
    <property type="match status" value="1"/>
</dbReference>
<proteinExistence type="inferred from homology"/>
<dbReference type="EC" id="4.1.1.94" evidence="7"/>
<accession>A0ABT6H186</accession>
<name>A0ABT6H186_9BACI</name>
<comment type="subcellular location">
    <subcellularLocation>
        <location evidence="1">Cytoplasm</location>
        <location evidence="1">Cytosol</location>
    </subcellularLocation>
</comment>
<evidence type="ECO:0000256" key="6">
    <source>
        <dbReference type="ARBA" id="ARBA00036541"/>
    </source>
</evidence>
<evidence type="ECO:0000256" key="13">
    <source>
        <dbReference type="RuleBase" id="RU003707"/>
    </source>
</evidence>
<evidence type="ECO:0000256" key="8">
    <source>
        <dbReference type="ARBA" id="ARBA00039903"/>
    </source>
</evidence>
<evidence type="ECO:0000256" key="2">
    <source>
        <dbReference type="ARBA" id="ARBA00005254"/>
    </source>
</evidence>
<dbReference type="Pfam" id="PF00378">
    <property type="entry name" value="ECH_1"/>
    <property type="match status" value="1"/>
</dbReference>
<comment type="catalytic activity">
    <reaction evidence="6">
        <text>(2R)-ethylmalonyl-CoA + H(+) = butanoyl-CoA + CO2</text>
        <dbReference type="Rhea" id="RHEA:59540"/>
        <dbReference type="ChEBI" id="CHEBI:15378"/>
        <dbReference type="ChEBI" id="CHEBI:16526"/>
        <dbReference type="ChEBI" id="CHEBI:57371"/>
        <dbReference type="ChEBI" id="CHEBI:85316"/>
        <dbReference type="EC" id="4.1.1.94"/>
    </reaction>
    <physiologicalReaction direction="left-to-right" evidence="6">
        <dbReference type="Rhea" id="RHEA:59541"/>
    </physiologicalReaction>
</comment>
<organism evidence="14 15">
    <name type="scientific">Ectobacillus antri</name>
    <dbReference type="NCBI Taxonomy" id="2486280"/>
    <lineage>
        <taxon>Bacteria</taxon>
        <taxon>Bacillati</taxon>
        <taxon>Bacillota</taxon>
        <taxon>Bacilli</taxon>
        <taxon>Bacillales</taxon>
        <taxon>Bacillaceae</taxon>
        <taxon>Ectobacillus</taxon>
    </lineage>
</organism>
<evidence type="ECO:0000256" key="3">
    <source>
        <dbReference type="ARBA" id="ARBA00022490"/>
    </source>
</evidence>
<comment type="function">
    <text evidence="12">Decarboxylates ethylmalonyl-CoA, a potentially toxic metabolite, to form butyryl-CoA, suggesting it might be involved in metabolite proofreading. Acts preferentially on (S)-ethylmalonyl-CoA but also has some activity on the (R)-isomer. Also has methylmalonyl-CoA decarboxylase activity at lower level.</text>
</comment>
<evidence type="ECO:0000313" key="14">
    <source>
        <dbReference type="EMBL" id="MDG5752498.1"/>
    </source>
</evidence>
<dbReference type="EMBL" id="JARULN010000001">
    <property type="protein sequence ID" value="MDG5752498.1"/>
    <property type="molecule type" value="Genomic_DNA"/>
</dbReference>
<dbReference type="InterPro" id="IPR029045">
    <property type="entry name" value="ClpP/crotonase-like_dom_sf"/>
</dbReference>
<evidence type="ECO:0000256" key="9">
    <source>
        <dbReference type="ARBA" id="ARBA00042052"/>
    </source>
</evidence>
<dbReference type="CDD" id="cd06558">
    <property type="entry name" value="crotonase-like"/>
    <property type="match status" value="1"/>
</dbReference>
<evidence type="ECO:0000256" key="1">
    <source>
        <dbReference type="ARBA" id="ARBA00004514"/>
    </source>
</evidence>
<dbReference type="SUPFAM" id="SSF52096">
    <property type="entry name" value="ClpP/crotonase"/>
    <property type="match status" value="1"/>
</dbReference>
<evidence type="ECO:0000256" key="7">
    <source>
        <dbReference type="ARBA" id="ARBA00038883"/>
    </source>
</evidence>
<reference evidence="14 15" key="1">
    <citation type="submission" date="2023-04" db="EMBL/GenBank/DDBJ databases">
        <title>Ectobacillus antri isolated from activated sludge.</title>
        <authorList>
            <person name="Yan P."/>
            <person name="Liu X."/>
        </authorList>
    </citation>
    <scope>NUCLEOTIDE SEQUENCE [LARGE SCALE GENOMIC DNA]</scope>
    <source>
        <strain evidence="14 15">C18H</strain>
    </source>
</reference>
<dbReference type="InterPro" id="IPR018376">
    <property type="entry name" value="Enoyl-CoA_hyd/isom_CS"/>
</dbReference>
<dbReference type="RefSeq" id="WP_124563572.1">
    <property type="nucleotide sequence ID" value="NZ_JARRRY010000001.1"/>
</dbReference>
<protein>
    <recommendedName>
        <fullName evidence="8">Ethylmalonyl-CoA decarboxylase</fullName>
        <ecNumber evidence="7">4.1.1.94</ecNumber>
    </recommendedName>
    <alternativeName>
        <fullName evidence="10">Enoyl-CoA hydratase domain-containing protein 1</fullName>
    </alternativeName>
    <alternativeName>
        <fullName evidence="9">Methylmalonyl-CoA decarboxylase</fullName>
    </alternativeName>
</protein>
<gene>
    <name evidence="14" type="ORF">P6P90_00595</name>
</gene>
<comment type="caution">
    <text evidence="14">The sequence shown here is derived from an EMBL/GenBank/DDBJ whole genome shotgun (WGS) entry which is preliminary data.</text>
</comment>
<dbReference type="Proteomes" id="UP001218246">
    <property type="component" value="Unassembled WGS sequence"/>
</dbReference>
<keyword evidence="15" id="KW-1185">Reference proteome</keyword>
<keyword evidence="4" id="KW-0456">Lyase</keyword>
<keyword evidence="3" id="KW-0963">Cytoplasm</keyword>
<dbReference type="PROSITE" id="PS00166">
    <property type="entry name" value="ENOYL_COA_HYDRATASE"/>
    <property type="match status" value="1"/>
</dbReference>
<comment type="catalytic activity">
    <reaction evidence="11">
        <text>(S)-methylmalonyl-CoA + H(+) = propanoyl-CoA + CO2</text>
        <dbReference type="Rhea" id="RHEA:61340"/>
        <dbReference type="ChEBI" id="CHEBI:15378"/>
        <dbReference type="ChEBI" id="CHEBI:16526"/>
        <dbReference type="ChEBI" id="CHEBI:57327"/>
        <dbReference type="ChEBI" id="CHEBI:57392"/>
        <dbReference type="EC" id="4.1.1.94"/>
    </reaction>
    <physiologicalReaction direction="left-to-right" evidence="11">
        <dbReference type="Rhea" id="RHEA:61341"/>
    </physiologicalReaction>
</comment>
<dbReference type="InterPro" id="IPR001753">
    <property type="entry name" value="Enoyl-CoA_hydra/iso"/>
</dbReference>
<comment type="catalytic activity">
    <reaction evidence="5">
        <text>(2S)-ethylmalonyl-CoA + H(+) = butanoyl-CoA + CO2</text>
        <dbReference type="Rhea" id="RHEA:32131"/>
        <dbReference type="ChEBI" id="CHEBI:15378"/>
        <dbReference type="ChEBI" id="CHEBI:16526"/>
        <dbReference type="ChEBI" id="CHEBI:57371"/>
        <dbReference type="ChEBI" id="CHEBI:60909"/>
        <dbReference type="EC" id="4.1.1.94"/>
    </reaction>
    <physiologicalReaction direction="left-to-right" evidence="5">
        <dbReference type="Rhea" id="RHEA:32132"/>
    </physiologicalReaction>
</comment>
<evidence type="ECO:0000256" key="5">
    <source>
        <dbReference type="ARBA" id="ARBA00036343"/>
    </source>
</evidence>
<evidence type="ECO:0000256" key="10">
    <source>
        <dbReference type="ARBA" id="ARBA00042182"/>
    </source>
</evidence>
<sequence length="248" mass="28103">MKKVIVQRKNGFLWIRLNRPTCRNAIDYDVMNALEEILETERNGEESALIITGSESSFCAGGDLRVFHALKTEAQAYEMLAKMGRVLYKFMTFPKPTVAFMNGIAIGGGCEIATACDYRFAVPEAKLGFVQGDLAITTGWGGASMLLEKLPYDKAMQMLWSARRYTAEEAETIGFLNGVFENESSFCTEWLQDAFVQHAEVLTAYKRVAIRKWQESNLAERMQQEIRECAVLWEGESHHRAVETFLKK</sequence>
<comment type="similarity">
    <text evidence="2 13">Belongs to the enoyl-CoA hydratase/isomerase family.</text>
</comment>
<dbReference type="Gene3D" id="3.90.226.10">
    <property type="entry name" value="2-enoyl-CoA Hydratase, Chain A, domain 1"/>
    <property type="match status" value="1"/>
</dbReference>
<evidence type="ECO:0000313" key="15">
    <source>
        <dbReference type="Proteomes" id="UP001218246"/>
    </source>
</evidence>
<evidence type="ECO:0000256" key="4">
    <source>
        <dbReference type="ARBA" id="ARBA00023239"/>
    </source>
</evidence>